<proteinExistence type="inferred from homology"/>
<evidence type="ECO:0000256" key="2">
    <source>
        <dbReference type="SAM" id="Phobius"/>
    </source>
</evidence>
<dbReference type="PANTHER" id="PTHR30487:SF0">
    <property type="entry name" value="PREPILIN LEADER PEPTIDASE_N-METHYLTRANSFERASE-RELATED"/>
    <property type="match status" value="1"/>
</dbReference>
<feature type="domain" description="Prepilin type IV endopeptidase peptidase" evidence="3">
    <location>
        <begin position="5"/>
        <end position="106"/>
    </location>
</feature>
<dbReference type="GO" id="GO:0005886">
    <property type="term" value="C:plasma membrane"/>
    <property type="evidence" value="ECO:0007669"/>
    <property type="project" value="TreeGrafter"/>
</dbReference>
<feature type="transmembrane region" description="Helical" evidence="2">
    <location>
        <begin position="91"/>
        <end position="111"/>
    </location>
</feature>
<dbReference type="GO" id="GO:0006465">
    <property type="term" value="P:signal peptide processing"/>
    <property type="evidence" value="ECO:0007669"/>
    <property type="project" value="TreeGrafter"/>
</dbReference>
<reference evidence="4 5" key="1">
    <citation type="journal article" date="2014" name="Genome Announc.">
        <title>Draft genome sequences of the altered schaedler flora, a defined bacterial community from gnotobiotic mice.</title>
        <authorList>
            <person name="Wannemuehler M.J."/>
            <person name="Overstreet A.M."/>
            <person name="Ward D.V."/>
            <person name="Phillips G.J."/>
        </authorList>
    </citation>
    <scope>NUCLEOTIDE SEQUENCE [LARGE SCALE GENOMIC DNA]</scope>
    <source>
        <strain evidence="4 5">ASF492</strain>
    </source>
</reference>
<dbReference type="HOGENOM" id="CLU_057101_4_1_9"/>
<feature type="transmembrane region" description="Helical" evidence="2">
    <location>
        <begin position="23"/>
        <end position="41"/>
    </location>
</feature>
<dbReference type="STRING" id="1235802.C823_01437"/>
<dbReference type="EMBL" id="AQFT01000041">
    <property type="protein sequence ID" value="EMZ33019.1"/>
    <property type="molecule type" value="Genomic_DNA"/>
</dbReference>
<organism evidence="4 5">
    <name type="scientific">Eubacterium plexicaudatum ASF492</name>
    <dbReference type="NCBI Taxonomy" id="1235802"/>
    <lineage>
        <taxon>Bacteria</taxon>
        <taxon>Bacillati</taxon>
        <taxon>Bacillota</taxon>
        <taxon>Clostridia</taxon>
        <taxon>Eubacteriales</taxon>
        <taxon>Eubacteriaceae</taxon>
        <taxon>Eubacterium</taxon>
    </lineage>
</organism>
<keyword evidence="5" id="KW-1185">Reference proteome</keyword>
<dbReference type="PANTHER" id="PTHR30487">
    <property type="entry name" value="TYPE 4 PREPILIN-LIKE PROTEINS LEADER PEPTIDE-PROCESSING ENZYME"/>
    <property type="match status" value="1"/>
</dbReference>
<dbReference type="PATRIC" id="fig|1235802.3.peg.1527"/>
<dbReference type="InterPro" id="IPR050882">
    <property type="entry name" value="Prepilin_peptidase/N-MTase"/>
</dbReference>
<comment type="similarity">
    <text evidence="1">Belongs to the peptidase A24 family.</text>
</comment>
<sequence length="167" mass="18996">MILICLLCFLTAAARMDLRTNKIGNRLIGIGLFFGYMRNLVEYGWNGSIHFLIQISLPVCIFYLLFLMRALGAGDIKLFSVISSCIGIKNLFQVVIFSFLIGAVLSCIVLFRNRNLYGRLYYFSCYVRTALLTKSIANYDYQSDGKQNYIHFSVPILIGYVMYLGGM</sequence>
<comment type="caution">
    <text evidence="4">The sequence shown here is derived from an EMBL/GenBank/DDBJ whole genome shotgun (WGS) entry which is preliminary data.</text>
</comment>
<feature type="transmembrane region" description="Helical" evidence="2">
    <location>
        <begin position="149"/>
        <end position="166"/>
    </location>
</feature>
<evidence type="ECO:0000256" key="1">
    <source>
        <dbReference type="ARBA" id="ARBA00005801"/>
    </source>
</evidence>
<name>N2B8E3_9FIRM</name>
<keyword evidence="2" id="KW-0812">Transmembrane</keyword>
<dbReference type="Proteomes" id="UP000012589">
    <property type="component" value="Unassembled WGS sequence"/>
</dbReference>
<dbReference type="GO" id="GO:0004190">
    <property type="term" value="F:aspartic-type endopeptidase activity"/>
    <property type="evidence" value="ECO:0007669"/>
    <property type="project" value="InterPro"/>
</dbReference>
<feature type="transmembrane region" description="Helical" evidence="2">
    <location>
        <begin position="48"/>
        <end position="71"/>
    </location>
</feature>
<evidence type="ECO:0000313" key="4">
    <source>
        <dbReference type="EMBL" id="EMZ33019.1"/>
    </source>
</evidence>
<accession>N2B8E3</accession>
<evidence type="ECO:0000259" key="3">
    <source>
        <dbReference type="Pfam" id="PF01478"/>
    </source>
</evidence>
<keyword evidence="2" id="KW-1133">Transmembrane helix</keyword>
<dbReference type="eggNOG" id="COG1989">
    <property type="taxonomic scope" value="Bacteria"/>
</dbReference>
<dbReference type="InterPro" id="IPR000045">
    <property type="entry name" value="Prepilin_IV_endopep_pep"/>
</dbReference>
<gene>
    <name evidence="4" type="ORF">C823_01437</name>
</gene>
<protein>
    <recommendedName>
        <fullName evidence="3">Prepilin type IV endopeptidase peptidase domain-containing protein</fullName>
    </recommendedName>
</protein>
<evidence type="ECO:0000313" key="5">
    <source>
        <dbReference type="Proteomes" id="UP000012589"/>
    </source>
</evidence>
<dbReference type="Pfam" id="PF01478">
    <property type="entry name" value="Peptidase_A24"/>
    <property type="match status" value="1"/>
</dbReference>
<dbReference type="AlphaFoldDB" id="N2B8E3"/>
<dbReference type="Gene3D" id="1.20.120.1220">
    <property type="match status" value="1"/>
</dbReference>
<keyword evidence="2" id="KW-0472">Membrane</keyword>